<evidence type="ECO:0000313" key="1">
    <source>
        <dbReference type="EMBL" id="MDO4842470.1"/>
    </source>
</evidence>
<dbReference type="Proteomes" id="UP001168575">
    <property type="component" value="Unassembled WGS sequence"/>
</dbReference>
<protein>
    <submittedName>
        <fullName evidence="1">Uncharacterized protein</fullName>
    </submittedName>
</protein>
<accession>A0AA43RIQ9</accession>
<dbReference type="AlphaFoldDB" id="A0AA43RIQ9"/>
<organism evidence="1 2">
    <name type="scientific">Phoenicibacter congonensis</name>
    <dbReference type="NCBI Taxonomy" id="1944646"/>
    <lineage>
        <taxon>Bacteria</taxon>
        <taxon>Bacillati</taxon>
        <taxon>Actinomycetota</taxon>
        <taxon>Coriobacteriia</taxon>
        <taxon>Eggerthellales</taxon>
        <taxon>Eggerthellaceae</taxon>
        <taxon>Phoenicibacter</taxon>
    </lineage>
</organism>
<dbReference type="EMBL" id="JAUMVS010000183">
    <property type="protein sequence ID" value="MDO4842470.1"/>
    <property type="molecule type" value="Genomic_DNA"/>
</dbReference>
<proteinExistence type="predicted"/>
<name>A0AA43RIQ9_9ACTN</name>
<comment type="caution">
    <text evidence="1">The sequence shown here is derived from an EMBL/GenBank/DDBJ whole genome shotgun (WGS) entry which is preliminary data.</text>
</comment>
<keyword evidence="2" id="KW-1185">Reference proteome</keyword>
<evidence type="ECO:0000313" key="2">
    <source>
        <dbReference type="Proteomes" id="UP001168575"/>
    </source>
</evidence>
<gene>
    <name evidence="1" type="ORF">Q3982_07340</name>
</gene>
<reference evidence="1" key="1">
    <citation type="submission" date="2023-07" db="EMBL/GenBank/DDBJ databases">
        <title>Between Cages and Wild: Unraveling the Impact of Captivity on Animal Microbiomes and Antimicrobial Resistance.</title>
        <authorList>
            <person name="Schmartz G.P."/>
            <person name="Rehner J."/>
            <person name="Schuff M.J."/>
            <person name="Becker S.L."/>
            <person name="Kravczyk M."/>
            <person name="Gurevich A."/>
            <person name="Francke R."/>
            <person name="Mueller R."/>
            <person name="Keller V."/>
            <person name="Keller A."/>
        </authorList>
    </citation>
    <scope>NUCLEOTIDE SEQUENCE</scope>
    <source>
        <strain evidence="1">S12M_St_49</strain>
    </source>
</reference>
<sequence>MADLTSVFDRVLNDVIDMAQATGPYANIVVGSLPANNGLSMTYTSGGPMSTDFKKGISYELSVTLNGKHSSQSVVLEALAAIHRALTRTKTYPRGADYQINDIATISAPVYLEREQNTNAQWLYGSSLRVRFYYFGGY</sequence>